<evidence type="ECO:0000313" key="2">
    <source>
        <dbReference type="EMBL" id="MFC4376116.1"/>
    </source>
</evidence>
<sequence>MRIAVVGASGRIGQLTGNALKQNGHDVVPISRGHGVDVYTGVGLAAALADVHAVVDVTNCTATGESENVDFFTTATKNLLEQGRRAGVRHHVTLSIAGVGRVAGNAHYAGKRAQEAAVEAGETAYTIVPATQFHDFAAMVASWTEQEGVARIAPLLIQPIAPAEVAGILARVAAGEPQGRHVDIAGPGPQDLVDMARRTYAARGRSVQLVPTWDNGLFDATMAGEVLLPGADAEIAPTSFEDWLADEYYAAP</sequence>
<keyword evidence="3" id="KW-1185">Reference proteome</keyword>
<dbReference type="PANTHER" id="PTHR42748">
    <property type="entry name" value="NITROGEN METABOLITE REPRESSION PROTEIN NMRA FAMILY MEMBER"/>
    <property type="match status" value="1"/>
</dbReference>
<comment type="caution">
    <text evidence="2">The sequence shown here is derived from an EMBL/GenBank/DDBJ whole genome shotgun (WGS) entry which is preliminary data.</text>
</comment>
<dbReference type="Proteomes" id="UP001595844">
    <property type="component" value="Unassembled WGS sequence"/>
</dbReference>
<name>A0ABV8VJA8_9NOCA</name>
<evidence type="ECO:0000313" key="3">
    <source>
        <dbReference type="Proteomes" id="UP001595844"/>
    </source>
</evidence>
<dbReference type="EMBL" id="JBHSDL010000025">
    <property type="protein sequence ID" value="MFC4376116.1"/>
    <property type="molecule type" value="Genomic_DNA"/>
</dbReference>
<proteinExistence type="predicted"/>
<protein>
    <submittedName>
        <fullName evidence="2">SDR family oxidoreductase</fullName>
    </submittedName>
</protein>
<dbReference type="SUPFAM" id="SSF51735">
    <property type="entry name" value="NAD(P)-binding Rossmann-fold domains"/>
    <property type="match status" value="1"/>
</dbReference>
<accession>A0ABV8VJA8</accession>
<keyword evidence="1" id="KW-0521">NADP</keyword>
<dbReference type="PANTHER" id="PTHR42748:SF3">
    <property type="entry name" value="BLL4366 PROTEIN"/>
    <property type="match status" value="1"/>
</dbReference>
<dbReference type="Gene3D" id="3.40.50.720">
    <property type="entry name" value="NAD(P)-binding Rossmann-like Domain"/>
    <property type="match status" value="1"/>
</dbReference>
<gene>
    <name evidence="2" type="ORF">ACFO5K_18630</name>
</gene>
<dbReference type="InterPro" id="IPR051164">
    <property type="entry name" value="NmrA-like_oxidored"/>
</dbReference>
<dbReference type="RefSeq" id="WP_378564278.1">
    <property type="nucleotide sequence ID" value="NZ_JBHSDL010000025.1"/>
</dbReference>
<evidence type="ECO:0000256" key="1">
    <source>
        <dbReference type="ARBA" id="ARBA00022857"/>
    </source>
</evidence>
<dbReference type="InterPro" id="IPR036291">
    <property type="entry name" value="NAD(P)-bd_dom_sf"/>
</dbReference>
<organism evidence="2 3">
    <name type="scientific">Nocardia halotolerans</name>
    <dbReference type="NCBI Taxonomy" id="1755878"/>
    <lineage>
        <taxon>Bacteria</taxon>
        <taxon>Bacillati</taxon>
        <taxon>Actinomycetota</taxon>
        <taxon>Actinomycetes</taxon>
        <taxon>Mycobacteriales</taxon>
        <taxon>Nocardiaceae</taxon>
        <taxon>Nocardia</taxon>
    </lineage>
</organism>
<reference evidence="3" key="1">
    <citation type="journal article" date="2019" name="Int. J. Syst. Evol. Microbiol.">
        <title>The Global Catalogue of Microorganisms (GCM) 10K type strain sequencing project: providing services to taxonomists for standard genome sequencing and annotation.</title>
        <authorList>
            <consortium name="The Broad Institute Genomics Platform"/>
            <consortium name="The Broad Institute Genome Sequencing Center for Infectious Disease"/>
            <person name="Wu L."/>
            <person name="Ma J."/>
        </authorList>
    </citation>
    <scope>NUCLEOTIDE SEQUENCE [LARGE SCALE GENOMIC DNA]</scope>
    <source>
        <strain evidence="3">IBRC-M 10490</strain>
    </source>
</reference>